<dbReference type="STRING" id="1470563.SAMN05444000_1252"/>
<organism evidence="1 2">
    <name type="scientific">Shimia gijangensis</name>
    <dbReference type="NCBI Taxonomy" id="1470563"/>
    <lineage>
        <taxon>Bacteria</taxon>
        <taxon>Pseudomonadati</taxon>
        <taxon>Pseudomonadota</taxon>
        <taxon>Alphaproteobacteria</taxon>
        <taxon>Rhodobacterales</taxon>
        <taxon>Roseobacteraceae</taxon>
    </lineage>
</organism>
<dbReference type="EMBL" id="FQZQ01000025">
    <property type="protein sequence ID" value="SHK30407.1"/>
    <property type="molecule type" value="Genomic_DNA"/>
</dbReference>
<protein>
    <recommendedName>
        <fullName evidence="3">Homeodomain-like domain-containing protein</fullName>
    </recommendedName>
</protein>
<dbReference type="Proteomes" id="UP000183982">
    <property type="component" value="Unassembled WGS sequence"/>
</dbReference>
<name>A0A1M6RDI4_9RHOB</name>
<proteinExistence type="predicted"/>
<dbReference type="AlphaFoldDB" id="A0A1M6RDI4"/>
<gene>
    <name evidence="1" type="ORF">SAMN05444000_1252</name>
</gene>
<evidence type="ECO:0000313" key="2">
    <source>
        <dbReference type="Proteomes" id="UP000183982"/>
    </source>
</evidence>
<keyword evidence="2" id="KW-1185">Reference proteome</keyword>
<reference evidence="2" key="1">
    <citation type="submission" date="2016-11" db="EMBL/GenBank/DDBJ databases">
        <authorList>
            <person name="Varghese N."/>
            <person name="Submissions S."/>
        </authorList>
    </citation>
    <scope>NUCLEOTIDE SEQUENCE [LARGE SCALE GENOMIC DNA]</scope>
    <source>
        <strain evidence="2">DSM 100564</strain>
    </source>
</reference>
<evidence type="ECO:0000313" key="1">
    <source>
        <dbReference type="EMBL" id="SHK30407.1"/>
    </source>
</evidence>
<accession>A0A1M6RDI4</accession>
<sequence length="102" mass="11790">MKQVDLYGRVRHAVLVDGLNGREAARVLGIDPRTVSKMLAFSVPPGYRRSQPVRRPKLDAFTELSIRSLRQKNWFQRSSGIRRNRYLKDCVMSMVMRAASRL</sequence>
<evidence type="ECO:0008006" key="3">
    <source>
        <dbReference type="Google" id="ProtNLM"/>
    </source>
</evidence>